<evidence type="ECO:0000313" key="6">
    <source>
        <dbReference type="EMBL" id="MFL9881023.1"/>
    </source>
</evidence>
<proteinExistence type="inferred from homology"/>
<dbReference type="PROSITE" id="PS50931">
    <property type="entry name" value="HTH_LYSR"/>
    <property type="match status" value="1"/>
</dbReference>
<dbReference type="RefSeq" id="WP_408170054.1">
    <property type="nucleotide sequence ID" value="NZ_JAQQFR010000017.1"/>
</dbReference>
<keyword evidence="4" id="KW-0804">Transcription</keyword>
<dbReference type="Gene3D" id="3.40.190.290">
    <property type="match status" value="1"/>
</dbReference>
<reference evidence="6 7" key="1">
    <citation type="journal article" date="2024" name="Chem. Sci.">
        <title>Discovery of megapolipeptins by genome mining of a Burkholderiales bacteria collection.</title>
        <authorList>
            <person name="Paulo B.S."/>
            <person name="Recchia M.J.J."/>
            <person name="Lee S."/>
            <person name="Fergusson C.H."/>
            <person name="Romanowski S.B."/>
            <person name="Hernandez A."/>
            <person name="Krull N."/>
            <person name="Liu D.Y."/>
            <person name="Cavanagh H."/>
            <person name="Bos A."/>
            <person name="Gray C.A."/>
            <person name="Murphy B.T."/>
            <person name="Linington R.G."/>
            <person name="Eustaquio A.S."/>
        </authorList>
    </citation>
    <scope>NUCLEOTIDE SEQUENCE [LARGE SCALE GENOMIC DNA]</scope>
    <source>
        <strain evidence="6 7">RL21-008-BIB-B</strain>
    </source>
</reference>
<keyword evidence="7" id="KW-1185">Reference proteome</keyword>
<dbReference type="InterPro" id="IPR000847">
    <property type="entry name" value="LysR_HTH_N"/>
</dbReference>
<dbReference type="Gene3D" id="1.10.10.10">
    <property type="entry name" value="Winged helix-like DNA-binding domain superfamily/Winged helix DNA-binding domain"/>
    <property type="match status" value="1"/>
</dbReference>
<dbReference type="Proteomes" id="UP001629214">
    <property type="component" value="Unassembled WGS sequence"/>
</dbReference>
<dbReference type="SUPFAM" id="SSF46785">
    <property type="entry name" value="Winged helix' DNA-binding domain"/>
    <property type="match status" value="1"/>
</dbReference>
<evidence type="ECO:0000313" key="7">
    <source>
        <dbReference type="Proteomes" id="UP001629214"/>
    </source>
</evidence>
<dbReference type="SUPFAM" id="SSF53850">
    <property type="entry name" value="Periplasmic binding protein-like II"/>
    <property type="match status" value="1"/>
</dbReference>
<dbReference type="InterPro" id="IPR005119">
    <property type="entry name" value="LysR_subst-bd"/>
</dbReference>
<dbReference type="PANTHER" id="PTHR30579:SF3">
    <property type="entry name" value="TRANSCRIPTIONAL REGULATORY PROTEIN"/>
    <property type="match status" value="1"/>
</dbReference>
<dbReference type="PANTHER" id="PTHR30579">
    <property type="entry name" value="TRANSCRIPTIONAL REGULATOR"/>
    <property type="match status" value="1"/>
</dbReference>
<evidence type="ECO:0000259" key="5">
    <source>
        <dbReference type="PROSITE" id="PS50931"/>
    </source>
</evidence>
<dbReference type="Pfam" id="PF03466">
    <property type="entry name" value="LysR_substrate"/>
    <property type="match status" value="1"/>
</dbReference>
<dbReference type="InterPro" id="IPR036388">
    <property type="entry name" value="WH-like_DNA-bd_sf"/>
</dbReference>
<comment type="similarity">
    <text evidence="1">Belongs to the LysR transcriptional regulatory family.</text>
</comment>
<comment type="caution">
    <text evidence="6">The sequence shown here is derived from an EMBL/GenBank/DDBJ whole genome shotgun (WGS) entry which is preliminary data.</text>
</comment>
<dbReference type="InterPro" id="IPR050176">
    <property type="entry name" value="LTTR"/>
</dbReference>
<keyword evidence="3" id="KW-0238">DNA-binding</keyword>
<keyword evidence="2" id="KW-0805">Transcription regulation</keyword>
<evidence type="ECO:0000256" key="4">
    <source>
        <dbReference type="ARBA" id="ARBA00023163"/>
    </source>
</evidence>
<accession>A0ABW8ZFE4</accession>
<feature type="domain" description="HTH lysR-type" evidence="5">
    <location>
        <begin position="1"/>
        <end position="53"/>
    </location>
</feature>
<gene>
    <name evidence="6" type="ORF">PQR63_21670</name>
</gene>
<dbReference type="InterPro" id="IPR036390">
    <property type="entry name" value="WH_DNA-bd_sf"/>
</dbReference>
<evidence type="ECO:0000256" key="1">
    <source>
        <dbReference type="ARBA" id="ARBA00009437"/>
    </source>
</evidence>
<protein>
    <submittedName>
        <fullName evidence="6">LysR family transcriptional regulator</fullName>
    </submittedName>
</protein>
<organism evidence="6 7">
    <name type="scientific">Herbaspirillum rhizosphaerae</name>
    <dbReference type="NCBI Taxonomy" id="346179"/>
    <lineage>
        <taxon>Bacteria</taxon>
        <taxon>Pseudomonadati</taxon>
        <taxon>Pseudomonadota</taxon>
        <taxon>Betaproteobacteria</taxon>
        <taxon>Burkholderiales</taxon>
        <taxon>Oxalobacteraceae</taxon>
        <taxon>Herbaspirillum</taxon>
    </lineage>
</organism>
<dbReference type="Pfam" id="PF00126">
    <property type="entry name" value="HTH_1"/>
    <property type="match status" value="1"/>
</dbReference>
<evidence type="ECO:0000256" key="3">
    <source>
        <dbReference type="ARBA" id="ARBA00023125"/>
    </source>
</evidence>
<sequence>MRYFLCLARSGSLSAAARLLAVEHSTVARRIGALEAAIQLRLFDRLPRGWQLTDEGKTLLEAAERIELEAHAFGRAIQGMTAMQGTVRLSAPPALTSHFLMPLMAQKHKEWEGIQLDLVGEIRAANLHRRDADLALRLSRPEEPGLMARRLGSAGYGLYGSSRWKRVARAKRQYIGYGEALQGGPHRAWLAQCADDAPYVLAASDFAILHQACRSGLGLTILPHFIARNDEALIEFDSGLDPMQRDIWLTVHPDLRRSPRVQRIAELLAQIIQEQAALLD</sequence>
<dbReference type="EMBL" id="JAQQFR010000017">
    <property type="protein sequence ID" value="MFL9881023.1"/>
    <property type="molecule type" value="Genomic_DNA"/>
</dbReference>
<name>A0ABW8ZFE4_9BURK</name>
<evidence type="ECO:0000256" key="2">
    <source>
        <dbReference type="ARBA" id="ARBA00023015"/>
    </source>
</evidence>